<dbReference type="GO" id="GO:0046914">
    <property type="term" value="F:transition metal ion binding"/>
    <property type="evidence" value="ECO:0007669"/>
    <property type="project" value="TreeGrafter"/>
</dbReference>
<dbReference type="HOGENOM" id="CLU_018816_13_3_0"/>
<dbReference type="GO" id="GO:0022857">
    <property type="term" value="F:transmembrane transporter activity"/>
    <property type="evidence" value="ECO:0007669"/>
    <property type="project" value="InterPro"/>
</dbReference>
<dbReference type="GO" id="GO:0030288">
    <property type="term" value="C:outer membrane-bounded periplasmic space"/>
    <property type="evidence" value="ECO:0007669"/>
    <property type="project" value="TreeGrafter"/>
</dbReference>
<evidence type="ECO:0000256" key="2">
    <source>
        <dbReference type="ARBA" id="ARBA00022448"/>
    </source>
</evidence>
<evidence type="ECO:0000313" key="5">
    <source>
        <dbReference type="Proteomes" id="UP000027059"/>
    </source>
</evidence>
<evidence type="ECO:0000259" key="3">
    <source>
        <dbReference type="Pfam" id="PF25954"/>
    </source>
</evidence>
<evidence type="ECO:0000256" key="1">
    <source>
        <dbReference type="ARBA" id="ARBA00009477"/>
    </source>
</evidence>
<dbReference type="RefSeq" id="WP_038504314.1">
    <property type="nucleotide sequence ID" value="NZ_CP007243.1"/>
</dbReference>
<keyword evidence="5" id="KW-1185">Reference proteome</keyword>
<dbReference type="Gene3D" id="2.40.420.20">
    <property type="match status" value="1"/>
</dbReference>
<dbReference type="InterPro" id="IPR006143">
    <property type="entry name" value="RND_pump_MFP"/>
</dbReference>
<comment type="similarity">
    <text evidence="1">Belongs to the membrane fusion protein (MFP) (TC 8.A.1) family.</text>
</comment>
<dbReference type="Gene3D" id="2.40.30.170">
    <property type="match status" value="1"/>
</dbReference>
<organism evidence="4 5">
    <name type="scientific">Leptospirillum ferriphilum YSK</name>
    <dbReference type="NCBI Taxonomy" id="1441628"/>
    <lineage>
        <taxon>Bacteria</taxon>
        <taxon>Pseudomonadati</taxon>
        <taxon>Nitrospirota</taxon>
        <taxon>Nitrospiria</taxon>
        <taxon>Nitrospirales</taxon>
        <taxon>Nitrospiraceae</taxon>
        <taxon>Leptospirillum</taxon>
    </lineage>
</organism>
<keyword evidence="2" id="KW-0813">Transport</keyword>
<dbReference type="NCBIfam" id="TIGR01730">
    <property type="entry name" value="RND_mfp"/>
    <property type="match status" value="1"/>
</dbReference>
<dbReference type="Pfam" id="PF25954">
    <property type="entry name" value="Beta-barrel_RND_2"/>
    <property type="match status" value="1"/>
</dbReference>
<dbReference type="OrthoDB" id="9813967at2"/>
<protein>
    <submittedName>
        <fullName evidence="4">Secretion protein HlyD</fullName>
    </submittedName>
</protein>
<dbReference type="EMBL" id="CP007243">
    <property type="protein sequence ID" value="AIA29921.1"/>
    <property type="molecule type" value="Genomic_DNA"/>
</dbReference>
<sequence>MRPTILFGIFLFSLLLCLPPALQKARAVAPPAPKIPVPVAKLPDRVQLTPSQMKSGWVTTRTVFPLRLVRTISRTGTLNFDEEKVSVLAARLSGREVKILAFEGQHVFRDDPLALVYSPDFVTAEAEYLNAFKVARTIGSRNEAETYIRAAAKKLLLMGATEKDLDALSRTQKIAPYLTIHAPRDGIILNSQLREGLFMNPGDQLLTIADLSKLWVYMDIYEGDLPLVHIGQTILVKTVAYPGEIFRGHIIYQGGMVDPQTRTFHVRGEIENPDHRLKPGMFASVLIRLTHPEKELALPEASFLKDDNGFHVFVETSPGVFTVRPVVPGPEEEGLMTVRDGLRPGESVVVSGALLLEGLREQTLNRELEMQDRSKGQGAS</sequence>
<dbReference type="GO" id="GO:0060003">
    <property type="term" value="P:copper ion export"/>
    <property type="evidence" value="ECO:0007669"/>
    <property type="project" value="TreeGrafter"/>
</dbReference>
<reference evidence="4 5" key="2">
    <citation type="journal article" date="2015" name="Biomed. Res. Int.">
        <title>Effects of Arsenite Resistance on the Growth and Functional Gene Expression of Leptospirillum ferriphilum and Acidithiobacillus thiooxidans in Pure Culture and Coculture.</title>
        <authorList>
            <person name="Jiang H."/>
            <person name="Liang Y."/>
            <person name="Yin H."/>
            <person name="Xiao Y."/>
            <person name="Guo X."/>
            <person name="Xu Y."/>
            <person name="Hu Q."/>
            <person name="Liu H."/>
            <person name="Liu X."/>
        </authorList>
    </citation>
    <scope>NUCLEOTIDE SEQUENCE [LARGE SCALE GENOMIC DNA]</scope>
    <source>
        <strain evidence="4 5">YSK</strain>
    </source>
</reference>
<dbReference type="Proteomes" id="UP000027059">
    <property type="component" value="Chromosome"/>
</dbReference>
<dbReference type="PANTHER" id="PTHR30097">
    <property type="entry name" value="CATION EFFLUX SYSTEM PROTEIN CUSB"/>
    <property type="match status" value="1"/>
</dbReference>
<evidence type="ECO:0000313" key="4">
    <source>
        <dbReference type="EMBL" id="AIA29921.1"/>
    </source>
</evidence>
<reference evidence="5" key="1">
    <citation type="submission" date="2014-02" db="EMBL/GenBank/DDBJ databases">
        <title>Complete genome sequence and comparative genomic analysis of the nitrogen-fixing bacterium Leptospirillum ferriphilum YSK.</title>
        <authorList>
            <person name="Guo X."/>
            <person name="Yin H."/>
            <person name="Liang Y."/>
            <person name="Hu Q."/>
            <person name="Ma L."/>
            <person name="Xiao Y."/>
            <person name="Zhang X."/>
            <person name="Qiu G."/>
            <person name="Liu X."/>
        </authorList>
    </citation>
    <scope>NUCLEOTIDE SEQUENCE [LARGE SCALE GENOMIC DNA]</scope>
    <source>
        <strain evidence="5">YSK</strain>
    </source>
</reference>
<dbReference type="InterPro" id="IPR051909">
    <property type="entry name" value="MFP_Cation_Efflux"/>
</dbReference>
<dbReference type="PANTHER" id="PTHR30097:SF4">
    <property type="entry name" value="SLR6042 PROTEIN"/>
    <property type="match status" value="1"/>
</dbReference>
<dbReference type="FunFam" id="2.40.30.170:FF:000010">
    <property type="entry name" value="Efflux RND transporter periplasmic adaptor subunit"/>
    <property type="match status" value="1"/>
</dbReference>
<feature type="domain" description="CusB-like beta-barrel" evidence="3">
    <location>
        <begin position="213"/>
        <end position="287"/>
    </location>
</feature>
<gene>
    <name evidence="4" type="ORF">Y981_01075</name>
</gene>
<dbReference type="KEGG" id="lfp:Y981_01075"/>
<dbReference type="SUPFAM" id="SSF111369">
    <property type="entry name" value="HlyD-like secretion proteins"/>
    <property type="match status" value="1"/>
</dbReference>
<accession>A0A059XX91</accession>
<dbReference type="GO" id="GO:0015679">
    <property type="term" value="P:plasma membrane copper ion transport"/>
    <property type="evidence" value="ECO:0007669"/>
    <property type="project" value="TreeGrafter"/>
</dbReference>
<proteinExistence type="inferred from homology"/>
<dbReference type="InterPro" id="IPR058792">
    <property type="entry name" value="Beta-barrel_RND_2"/>
</dbReference>
<name>A0A059XX91_9BACT</name>
<dbReference type="GO" id="GO:0016020">
    <property type="term" value="C:membrane"/>
    <property type="evidence" value="ECO:0007669"/>
    <property type="project" value="InterPro"/>
</dbReference>
<dbReference type="AlphaFoldDB" id="A0A059XX91"/>